<dbReference type="Gene3D" id="2.170.130.30">
    <property type="match status" value="1"/>
</dbReference>
<dbReference type="InterPro" id="IPR027954">
    <property type="entry name" value="Transcobalamin-like_C"/>
</dbReference>
<gene>
    <name evidence="3" type="ORF">JQM67_12125</name>
</gene>
<accession>A0ABS9CTS5</accession>
<evidence type="ECO:0000259" key="2">
    <source>
        <dbReference type="Pfam" id="PF14478"/>
    </source>
</evidence>
<sequence length="316" mass="33482">MERGGVAYPVEEDTVLCAGDKIDCTSGASAVVRAGGSTLTLGENAAVTITEPLAEGFEVQAVSGEIFVDTTDTAALGPCGEVLAASDAVAWVRAESGAESIAVLTGQVGEAEAEQILSWQDGKQTIGAISSDAFSDFAIVQLSHVDSARKLCFTAEELEQLQGDQQPAVQENADTEPETAASKAENPAESNVTAAASESSENWDKIDSAKAGYVLSDGWILYTTVSFEEGETVFDVLQRACSNYGISLEYSWSPMYGDYYIEGINNIYEFDCGSQSGWMYTVNGWFPNYGCSSYVLSNGDSVEWRYTCSSGADIGG</sequence>
<feature type="compositionally biased region" description="Polar residues" evidence="1">
    <location>
        <begin position="188"/>
        <end position="199"/>
    </location>
</feature>
<feature type="region of interest" description="Disordered" evidence="1">
    <location>
        <begin position="162"/>
        <end position="199"/>
    </location>
</feature>
<dbReference type="Pfam" id="PF14478">
    <property type="entry name" value="DUF4430"/>
    <property type="match status" value="1"/>
</dbReference>
<organism evidence="3 4">
    <name type="scientific">Anaeromassilibacillus senegalensis</name>
    <dbReference type="NCBI Taxonomy" id="1673717"/>
    <lineage>
        <taxon>Bacteria</taxon>
        <taxon>Bacillati</taxon>
        <taxon>Bacillota</taxon>
        <taxon>Clostridia</taxon>
        <taxon>Eubacteriales</taxon>
        <taxon>Acutalibacteraceae</taxon>
        <taxon>Anaeromassilibacillus</taxon>
    </lineage>
</organism>
<dbReference type="EMBL" id="JAFBIT010000005">
    <property type="protein sequence ID" value="MCF2653344.1"/>
    <property type="molecule type" value="Genomic_DNA"/>
</dbReference>
<evidence type="ECO:0000256" key="1">
    <source>
        <dbReference type="SAM" id="MobiDB-lite"/>
    </source>
</evidence>
<reference evidence="3 4" key="1">
    <citation type="submission" date="2020-12" db="EMBL/GenBank/DDBJ databases">
        <title>Whole genome sequences of gut porcine anaerobes.</title>
        <authorList>
            <person name="Kubasova T."/>
            <person name="Jahodarova E."/>
            <person name="Rychlik I."/>
        </authorList>
    </citation>
    <scope>NUCLEOTIDE SEQUENCE [LARGE SCALE GENOMIC DNA]</scope>
    <source>
        <strain evidence="3 4">An867</strain>
    </source>
</reference>
<feature type="domain" description="Transcobalamin-like C-terminal" evidence="2">
    <location>
        <begin position="230"/>
        <end position="307"/>
    </location>
</feature>
<keyword evidence="4" id="KW-1185">Reference proteome</keyword>
<comment type="caution">
    <text evidence="3">The sequence shown here is derived from an EMBL/GenBank/DDBJ whole genome shotgun (WGS) entry which is preliminary data.</text>
</comment>
<proteinExistence type="predicted"/>
<protein>
    <submittedName>
        <fullName evidence="3">DUF4430 domain-containing protein</fullName>
    </submittedName>
</protein>
<dbReference type="Proteomes" id="UP001299220">
    <property type="component" value="Unassembled WGS sequence"/>
</dbReference>
<name>A0ABS9CTS5_9FIRM</name>
<evidence type="ECO:0000313" key="3">
    <source>
        <dbReference type="EMBL" id="MCF2653344.1"/>
    </source>
</evidence>
<evidence type="ECO:0000313" key="4">
    <source>
        <dbReference type="Proteomes" id="UP001299220"/>
    </source>
</evidence>